<dbReference type="Pfam" id="PF21090">
    <property type="entry name" value="P-loop_SecA"/>
    <property type="match status" value="1"/>
</dbReference>
<keyword evidence="6 16" id="KW-0963">Cytoplasm</keyword>
<feature type="region of interest" description="Disordered" evidence="18">
    <location>
        <begin position="786"/>
        <end position="830"/>
    </location>
</feature>
<keyword evidence="7" id="KW-0479">Metal-binding</keyword>
<dbReference type="CDD" id="cd17928">
    <property type="entry name" value="DEXDc_SecA"/>
    <property type="match status" value="1"/>
</dbReference>
<dbReference type="FunFam" id="1.10.3060.10:FF:000002">
    <property type="entry name" value="Preprotein translocase subunit SecA"/>
    <property type="match status" value="1"/>
</dbReference>
<evidence type="ECO:0000256" key="11">
    <source>
        <dbReference type="ARBA" id="ARBA00022927"/>
    </source>
</evidence>
<dbReference type="SUPFAM" id="SSF81767">
    <property type="entry name" value="Pre-protein crosslinking domain of SecA"/>
    <property type="match status" value="1"/>
</dbReference>
<evidence type="ECO:0000256" key="7">
    <source>
        <dbReference type="ARBA" id="ARBA00022723"/>
    </source>
</evidence>
<dbReference type="PANTHER" id="PTHR30612">
    <property type="entry name" value="SECA INNER MEMBRANE COMPONENT OF SEC PROTEIN SECRETION SYSTEM"/>
    <property type="match status" value="1"/>
</dbReference>
<evidence type="ECO:0000256" key="2">
    <source>
        <dbReference type="ARBA" id="ARBA00004496"/>
    </source>
</evidence>
<evidence type="ECO:0000256" key="18">
    <source>
        <dbReference type="SAM" id="MobiDB-lite"/>
    </source>
</evidence>
<dbReference type="PROSITE" id="PS51196">
    <property type="entry name" value="SECA_MOTOR_DEAD"/>
    <property type="match status" value="1"/>
</dbReference>
<evidence type="ECO:0000259" key="19">
    <source>
        <dbReference type="PROSITE" id="PS51192"/>
    </source>
</evidence>
<dbReference type="GO" id="GO:0017038">
    <property type="term" value="P:protein import"/>
    <property type="evidence" value="ECO:0007669"/>
    <property type="project" value="InterPro"/>
</dbReference>
<feature type="compositionally biased region" description="Basic and acidic residues" evidence="18">
    <location>
        <begin position="801"/>
        <end position="822"/>
    </location>
</feature>
<feature type="domain" description="Helicase ATP-binding" evidence="19">
    <location>
        <begin position="87"/>
        <end position="246"/>
    </location>
</feature>
<dbReference type="OrthoDB" id="9805579at2"/>
<evidence type="ECO:0000256" key="9">
    <source>
        <dbReference type="ARBA" id="ARBA00022833"/>
    </source>
</evidence>
<dbReference type="FunFam" id="3.40.50.300:FF:000334">
    <property type="entry name" value="Protein translocase subunit SecA"/>
    <property type="match status" value="1"/>
</dbReference>
<dbReference type="InterPro" id="IPR020937">
    <property type="entry name" value="SecA_CS"/>
</dbReference>
<dbReference type="Gene3D" id="3.40.50.300">
    <property type="entry name" value="P-loop containing nucleotide triphosphate hydrolases"/>
    <property type="match status" value="3"/>
</dbReference>
<dbReference type="GO" id="GO:0046872">
    <property type="term" value="F:metal ion binding"/>
    <property type="evidence" value="ECO:0007669"/>
    <property type="project" value="UniProtKB-KW"/>
</dbReference>
<feature type="binding site" evidence="16">
    <location>
        <begin position="103"/>
        <end position="107"/>
    </location>
    <ligand>
        <name>ATP</name>
        <dbReference type="ChEBI" id="CHEBI:30616"/>
    </ligand>
</feature>
<dbReference type="InterPro" id="IPR044722">
    <property type="entry name" value="SecA_SF2_C"/>
</dbReference>
<comment type="caution">
    <text evidence="22">The sequence shown here is derived from an EMBL/GenBank/DDBJ whole genome shotgun (WGS) entry which is preliminary data.</text>
</comment>
<evidence type="ECO:0000256" key="16">
    <source>
        <dbReference type="HAMAP-Rule" id="MF_01382"/>
    </source>
</evidence>
<evidence type="ECO:0000259" key="21">
    <source>
        <dbReference type="PROSITE" id="PS51196"/>
    </source>
</evidence>
<dbReference type="GO" id="GO:0005886">
    <property type="term" value="C:plasma membrane"/>
    <property type="evidence" value="ECO:0007669"/>
    <property type="project" value="UniProtKB-SubCell"/>
</dbReference>
<accession>A0A6I1MJ52</accession>
<evidence type="ECO:0000256" key="12">
    <source>
        <dbReference type="ARBA" id="ARBA00022967"/>
    </source>
</evidence>
<proteinExistence type="inferred from homology"/>
<keyword evidence="14 16" id="KW-0472">Membrane</keyword>
<dbReference type="InterPro" id="IPR000185">
    <property type="entry name" value="SecA"/>
</dbReference>
<keyword evidence="8 16" id="KW-0547">Nucleotide-binding</keyword>
<dbReference type="PRINTS" id="PR00906">
    <property type="entry name" value="SECA"/>
</dbReference>
<dbReference type="GO" id="GO:0031522">
    <property type="term" value="C:cell envelope Sec protein transport complex"/>
    <property type="evidence" value="ECO:0007669"/>
    <property type="project" value="TreeGrafter"/>
</dbReference>
<dbReference type="NCBIfam" id="NF006630">
    <property type="entry name" value="PRK09200.1"/>
    <property type="match status" value="1"/>
</dbReference>
<dbReference type="Pfam" id="PF01043">
    <property type="entry name" value="SecA_PP_bind"/>
    <property type="match status" value="1"/>
</dbReference>
<dbReference type="RefSeq" id="WP_152889212.1">
    <property type="nucleotide sequence ID" value="NZ_WHJC01000080.1"/>
</dbReference>
<dbReference type="InterPro" id="IPR014018">
    <property type="entry name" value="SecA_motor_DEAD"/>
</dbReference>
<dbReference type="SUPFAM" id="SSF52540">
    <property type="entry name" value="P-loop containing nucleoside triphosphate hydrolases"/>
    <property type="match status" value="2"/>
</dbReference>
<sequence length="840" mass="95697">MGLFDKMFGTYSEREVKRIKPIVDKIDSLGPDIEKLSDDELRNKTEEFKNRYEKGESLDSLLPEAFAVCREASIRVLGMKHYREQLMGGIILHQGRIAEMKTGEGKTLVATLPAYLNGLSGKGVHVVTVNDYLAKRDRDEMGQLYGFLGLTTGVIIHGLTNDQRRESYNCDITYGTNNEFGFDYLRDNMVIYKEERVQRPLNYCIVDEVDSILIDEARTPLIISGAGEKSTDLYKIADFFVKRLKEEEHYTIDEKAHAVMLTEEGLHSAEKAFKLENYADAKNMELQHHITQALKANYMMKKDKDYMVKDDEIVIVDEFTGRLMEGRRYSDGLHQAIEAKEGVKVQRESKTLATITFQNYFRMYNKLSGMTGTALTEEMEFREIYGLDVIVVPTHRPIQRKDQPDFVYKTAVGKYKAIVNEIIDTHKTGQPVLVGTTSIEKSEYISAMLKRKGITHKVLNAKYHEQEAEIVSHAGELGNITIATNMAGRGTDIKLSEGVTEVGGLKIIGTERHESRRIDNQLRGRSGRQGDSGESRFYISLEDDLMRIFGSEKLQGVVDKLGLQDDEAIESKMVSKSIENAQKKVEGNNFDVRKTLLGYDDVMNMQREVVYKQRSEVLEGMNLKEQVQEMIKSVIAQAVSSHLTSDEDDLEEELKALIVYLEDMFSLDDSQLVYDEFKNLSNEEIVEKVFQIVKNLYEEKEQSVGEEQMREMERVVLLKVVDTKWMDHIDNMDHLKKGIGLRAYKQQDPAQAYQMEGSAMFSEMIENIKVDTVKYLYHIKVETSAPQRERVAQETSANHGGDSKSAKKEPIKKENKVGRNDECPCGSGKKYKACCGRETV</sequence>
<dbReference type="GO" id="GO:0006605">
    <property type="term" value="P:protein targeting"/>
    <property type="evidence" value="ECO:0007669"/>
    <property type="project" value="UniProtKB-UniRule"/>
</dbReference>
<dbReference type="NCBIfam" id="TIGR00963">
    <property type="entry name" value="secA"/>
    <property type="match status" value="1"/>
</dbReference>
<keyword evidence="12 16" id="KW-1278">Translocase</keyword>
<dbReference type="PROSITE" id="PS51192">
    <property type="entry name" value="HELICASE_ATP_BIND_1"/>
    <property type="match status" value="1"/>
</dbReference>
<dbReference type="GO" id="GO:0008564">
    <property type="term" value="F:protein-exporting ATPase activity"/>
    <property type="evidence" value="ECO:0007669"/>
    <property type="project" value="UniProtKB-EC"/>
</dbReference>
<dbReference type="PANTHER" id="PTHR30612:SF0">
    <property type="entry name" value="CHLOROPLAST PROTEIN-TRANSPORTING ATPASE"/>
    <property type="match status" value="1"/>
</dbReference>
<evidence type="ECO:0000256" key="10">
    <source>
        <dbReference type="ARBA" id="ARBA00022840"/>
    </source>
</evidence>
<dbReference type="InterPro" id="IPR014001">
    <property type="entry name" value="Helicase_ATP-bd"/>
</dbReference>
<keyword evidence="13 16" id="KW-0811">Translocation</keyword>
<keyword evidence="9" id="KW-0862">Zinc</keyword>
<evidence type="ECO:0000313" key="22">
    <source>
        <dbReference type="EMBL" id="MPQ43566.1"/>
    </source>
</evidence>
<dbReference type="Gene3D" id="3.90.1440.10">
    <property type="entry name" value="SecA, preprotein cross-linking domain"/>
    <property type="match status" value="1"/>
</dbReference>
<organism evidence="22 23">
    <name type="scientific">Clostridium tarantellae</name>
    <dbReference type="NCBI Taxonomy" id="39493"/>
    <lineage>
        <taxon>Bacteria</taxon>
        <taxon>Bacillati</taxon>
        <taxon>Bacillota</taxon>
        <taxon>Clostridia</taxon>
        <taxon>Eubacteriales</taxon>
        <taxon>Clostridiaceae</taxon>
        <taxon>Clostridium</taxon>
    </lineage>
</organism>
<comment type="subcellular location">
    <subcellularLocation>
        <location evidence="16">Cell membrane</location>
        <topology evidence="16">Peripheral membrane protein</topology>
        <orientation evidence="16">Cytoplasmic side</orientation>
    </subcellularLocation>
    <subcellularLocation>
        <location evidence="2 16">Cytoplasm</location>
    </subcellularLocation>
    <text evidence="16">Distribution is 50-50.</text>
</comment>
<dbReference type="NCBIfam" id="NF009538">
    <property type="entry name" value="PRK12904.1"/>
    <property type="match status" value="1"/>
</dbReference>
<dbReference type="InterPro" id="IPR011116">
    <property type="entry name" value="SecA_Wing/Scaffold"/>
</dbReference>
<dbReference type="InterPro" id="IPR004027">
    <property type="entry name" value="SEC_C_motif"/>
</dbReference>
<comment type="similarity">
    <text evidence="3 16 17">Belongs to the SecA family.</text>
</comment>
<feature type="domain" description="Helicase C-terminal" evidence="20">
    <location>
        <begin position="417"/>
        <end position="586"/>
    </location>
</feature>
<evidence type="ECO:0000256" key="8">
    <source>
        <dbReference type="ARBA" id="ARBA00022741"/>
    </source>
</evidence>
<dbReference type="EMBL" id="WHJC01000080">
    <property type="protein sequence ID" value="MPQ43566.1"/>
    <property type="molecule type" value="Genomic_DNA"/>
</dbReference>
<comment type="subunit">
    <text evidence="16">Monomer and homodimer. Part of the essential Sec protein translocation apparatus which comprises SecA, SecYEG and auxiliary proteins SecDF. Other proteins may also be involved.</text>
</comment>
<evidence type="ECO:0000256" key="14">
    <source>
        <dbReference type="ARBA" id="ARBA00023136"/>
    </source>
</evidence>
<dbReference type="InterPro" id="IPR036670">
    <property type="entry name" value="SecA_X-link_sf"/>
</dbReference>
<evidence type="ECO:0000256" key="13">
    <source>
        <dbReference type="ARBA" id="ARBA00023010"/>
    </source>
</evidence>
<gene>
    <name evidence="16 22" type="primary">secA</name>
    <name evidence="22" type="ORF">GBZ86_07325</name>
</gene>
<dbReference type="Pfam" id="PF07516">
    <property type="entry name" value="SecA_SW"/>
    <property type="match status" value="1"/>
</dbReference>
<dbReference type="HAMAP" id="MF_01382">
    <property type="entry name" value="SecA"/>
    <property type="match status" value="1"/>
</dbReference>
<dbReference type="EC" id="7.4.2.8" evidence="16"/>
<feature type="binding site" evidence="16">
    <location>
        <position position="492"/>
    </location>
    <ligand>
        <name>ATP</name>
        <dbReference type="ChEBI" id="CHEBI:30616"/>
    </ligand>
</feature>
<dbReference type="CDD" id="cd18803">
    <property type="entry name" value="SF2_C_secA"/>
    <property type="match status" value="1"/>
</dbReference>
<dbReference type="PROSITE" id="PS51194">
    <property type="entry name" value="HELICASE_CTER"/>
    <property type="match status" value="1"/>
</dbReference>
<keyword evidence="4 16" id="KW-0813">Transport</keyword>
<comment type="cofactor">
    <cofactor evidence="1">
        <name>Zn(2+)</name>
        <dbReference type="ChEBI" id="CHEBI:29105"/>
    </cofactor>
</comment>
<dbReference type="Proteomes" id="UP000430345">
    <property type="component" value="Unassembled WGS sequence"/>
</dbReference>
<evidence type="ECO:0000256" key="4">
    <source>
        <dbReference type="ARBA" id="ARBA00022448"/>
    </source>
</evidence>
<feature type="domain" description="SecA family profile" evidence="21">
    <location>
        <begin position="1"/>
        <end position="570"/>
    </location>
</feature>
<evidence type="ECO:0000256" key="17">
    <source>
        <dbReference type="RuleBase" id="RU003874"/>
    </source>
</evidence>
<evidence type="ECO:0000313" key="23">
    <source>
        <dbReference type="Proteomes" id="UP000430345"/>
    </source>
</evidence>
<keyword evidence="10 16" id="KW-0067">ATP-binding</keyword>
<dbReference type="Pfam" id="PF07517">
    <property type="entry name" value="SecA_DEAD"/>
    <property type="match status" value="1"/>
</dbReference>
<evidence type="ECO:0000256" key="5">
    <source>
        <dbReference type="ARBA" id="ARBA00022475"/>
    </source>
</evidence>
<dbReference type="AlphaFoldDB" id="A0A6I1MJ52"/>
<evidence type="ECO:0000256" key="15">
    <source>
        <dbReference type="ARBA" id="ARBA00034006"/>
    </source>
</evidence>
<dbReference type="SMART" id="SM00958">
    <property type="entry name" value="SecA_PP_bind"/>
    <property type="match status" value="1"/>
</dbReference>
<dbReference type="GO" id="GO:0005829">
    <property type="term" value="C:cytosol"/>
    <property type="evidence" value="ECO:0007669"/>
    <property type="project" value="TreeGrafter"/>
</dbReference>
<dbReference type="FunFam" id="3.40.50.300:FF:000694">
    <property type="entry name" value="Preprotein translocase subunit SecA"/>
    <property type="match status" value="1"/>
</dbReference>
<name>A0A6I1MJ52_9CLOT</name>
<dbReference type="Gene3D" id="1.10.3060.10">
    <property type="entry name" value="Helical scaffold and wing domains of SecA"/>
    <property type="match status" value="1"/>
</dbReference>
<dbReference type="FunFam" id="3.90.1440.10:FF:000001">
    <property type="entry name" value="Preprotein translocase subunit SecA"/>
    <property type="match status" value="1"/>
</dbReference>
<protein>
    <recommendedName>
        <fullName evidence="16 17">Protein translocase subunit SecA</fullName>
        <ecNumber evidence="16">7.4.2.8</ecNumber>
    </recommendedName>
</protein>
<evidence type="ECO:0000256" key="3">
    <source>
        <dbReference type="ARBA" id="ARBA00007650"/>
    </source>
</evidence>
<dbReference type="InterPro" id="IPR001650">
    <property type="entry name" value="Helicase_C-like"/>
</dbReference>
<evidence type="ECO:0000256" key="1">
    <source>
        <dbReference type="ARBA" id="ARBA00001947"/>
    </source>
</evidence>
<dbReference type="Pfam" id="PF02810">
    <property type="entry name" value="SEC-C"/>
    <property type="match status" value="1"/>
</dbReference>
<dbReference type="PROSITE" id="PS01312">
    <property type="entry name" value="SECA"/>
    <property type="match status" value="1"/>
</dbReference>
<dbReference type="GO" id="GO:0065002">
    <property type="term" value="P:intracellular protein transmembrane transport"/>
    <property type="evidence" value="ECO:0007669"/>
    <property type="project" value="UniProtKB-UniRule"/>
</dbReference>
<feature type="binding site" evidence="16">
    <location>
        <position position="85"/>
    </location>
    <ligand>
        <name>ATP</name>
        <dbReference type="ChEBI" id="CHEBI:30616"/>
    </ligand>
</feature>
<keyword evidence="23" id="KW-1185">Reference proteome</keyword>
<reference evidence="22 23" key="1">
    <citation type="submission" date="2019-10" db="EMBL/GenBank/DDBJ databases">
        <title>The Genome Sequence of Clostridium tarantellae Isolated from Fish Brain.</title>
        <authorList>
            <person name="Bano L."/>
            <person name="Kiel M."/>
            <person name="Sales G."/>
            <person name="Doxey A.C."/>
            <person name="Mansfield M.J."/>
            <person name="Schiavone M."/>
            <person name="Rossetto O."/>
            <person name="Pirazzini M."/>
            <person name="Dobrindt U."/>
            <person name="Montecucco C."/>
        </authorList>
    </citation>
    <scope>NUCLEOTIDE SEQUENCE [LARGE SCALE GENOMIC DNA]</scope>
    <source>
        <strain evidence="22 23">DSM 3997</strain>
    </source>
</reference>
<keyword evidence="11 16" id="KW-0653">Protein transport</keyword>
<dbReference type="SMART" id="SM00957">
    <property type="entry name" value="SecA_DEAD"/>
    <property type="match status" value="1"/>
</dbReference>
<evidence type="ECO:0000256" key="6">
    <source>
        <dbReference type="ARBA" id="ARBA00022490"/>
    </source>
</evidence>
<dbReference type="InterPro" id="IPR011130">
    <property type="entry name" value="SecA_preprotein_X-link_dom"/>
</dbReference>
<comment type="function">
    <text evidence="16">Part of the Sec protein translocase complex. Interacts with the SecYEG preprotein conducting channel. Has a central role in coupling the hydrolysis of ATP to the transfer of proteins into and across the cell membrane, serving as an ATP-driven molecular motor driving the stepwise translocation of polypeptide chains across the membrane.</text>
</comment>
<dbReference type="SUPFAM" id="SSF81886">
    <property type="entry name" value="Helical scaffold and wing domains of SecA"/>
    <property type="match status" value="1"/>
</dbReference>
<evidence type="ECO:0000259" key="20">
    <source>
        <dbReference type="PROSITE" id="PS51194"/>
    </source>
</evidence>
<dbReference type="InterPro" id="IPR011115">
    <property type="entry name" value="SecA_DEAD"/>
</dbReference>
<dbReference type="GO" id="GO:0043952">
    <property type="term" value="P:protein transport by the Sec complex"/>
    <property type="evidence" value="ECO:0007669"/>
    <property type="project" value="TreeGrafter"/>
</dbReference>
<dbReference type="GO" id="GO:0005524">
    <property type="term" value="F:ATP binding"/>
    <property type="evidence" value="ECO:0007669"/>
    <property type="project" value="UniProtKB-UniRule"/>
</dbReference>
<comment type="catalytic activity">
    <reaction evidence="15 16">
        <text>ATP + H2O + cellular proteinSide 1 = ADP + phosphate + cellular proteinSide 2.</text>
        <dbReference type="EC" id="7.4.2.8"/>
    </reaction>
</comment>
<keyword evidence="5 16" id="KW-1003">Cell membrane</keyword>
<dbReference type="InterPro" id="IPR036266">
    <property type="entry name" value="SecA_Wing/Scaffold_sf"/>
</dbReference>
<dbReference type="InterPro" id="IPR027417">
    <property type="entry name" value="P-loop_NTPase"/>
</dbReference>